<organism evidence="2 3">
    <name type="scientific">Enterobacteria phage GEC-3S</name>
    <dbReference type="NCBI Taxonomy" id="1222338"/>
    <lineage>
        <taxon>Viruses</taxon>
        <taxon>Duplodnaviria</taxon>
        <taxon>Heunggongvirae</taxon>
        <taxon>Uroviricota</taxon>
        <taxon>Caudoviricetes</taxon>
        <taxon>Pantevenvirales</taxon>
        <taxon>Straboviridae</taxon>
        <taxon>Krischvirus</taxon>
        <taxon>Krischvirus gec3s</taxon>
    </lineage>
</organism>
<dbReference type="EMBL" id="HE978309">
    <property type="protein sequence ID" value="CEO90714.1"/>
    <property type="molecule type" value="Genomic_DNA"/>
</dbReference>
<dbReference type="RefSeq" id="YP_009118794.1">
    <property type="nucleotide sequence ID" value="NC_025425.1"/>
</dbReference>
<name>A0A0B7MJ73_9CAUD</name>
<evidence type="ECO:0000256" key="1">
    <source>
        <dbReference type="SAM" id="Phobius"/>
    </source>
</evidence>
<feature type="transmembrane region" description="Helical" evidence="1">
    <location>
        <begin position="37"/>
        <end position="62"/>
    </location>
</feature>
<protein>
    <submittedName>
        <fullName evidence="2">Uncharacterized protein</fullName>
    </submittedName>
</protein>
<keyword evidence="1" id="KW-0472">Membrane</keyword>
<sequence length="65" mass="7381">MTISKNDIGFVAGIASVFTVFILLMLLPGVFSDQIELYVAFICCIYTWFAMFVISLIMQFVVNKF</sequence>
<keyword evidence="3" id="KW-1185">Reference proteome</keyword>
<keyword evidence="1" id="KW-1133">Transmembrane helix</keyword>
<dbReference type="KEGG" id="vg:23301151"/>
<evidence type="ECO:0000313" key="2">
    <source>
        <dbReference type="EMBL" id="CEO90714.1"/>
    </source>
</evidence>
<feature type="transmembrane region" description="Helical" evidence="1">
    <location>
        <begin position="7"/>
        <end position="31"/>
    </location>
</feature>
<evidence type="ECO:0000313" key="3">
    <source>
        <dbReference type="Proteomes" id="UP000203896"/>
    </source>
</evidence>
<proteinExistence type="predicted"/>
<reference evidence="2 3" key="1">
    <citation type="submission" date="2012-08" db="EMBL/GenBank/DDBJ databases">
        <title>Selection and characterization of a candidate therapeutic bacteriophage that lyses the German Escherichia coli O104:H4 outbreak strain.</title>
        <authorList>
            <person name="Merabishvilli M."/>
            <person name="De Vos D."/>
            <person name="Verbeken G."/>
            <person name="Kropinski A."/>
            <person name="Vandenheuvel D."/>
            <person name="Lavigne R."/>
            <person name="Wattiau P."/>
            <person name="Mast J."/>
            <person name="Ragimbeau C."/>
            <person name="Mossong J."/>
            <person name="Scheres J."/>
            <person name="Chanishvili N."/>
            <person name="Vaneechoutte M."/>
            <person name="Pirnay J.P."/>
        </authorList>
    </citation>
    <scope>NUCLEOTIDE SEQUENCE [LARGE SCALE GENOMIC DNA]</scope>
</reference>
<dbReference type="GeneID" id="23301151"/>
<accession>A0A0B7MJ73</accession>
<gene>
    <name evidence="2" type="ORF">BN201_0111</name>
</gene>
<keyword evidence="1" id="KW-0812">Transmembrane</keyword>
<dbReference type="Proteomes" id="UP000203896">
    <property type="component" value="Segment"/>
</dbReference>